<dbReference type="Gene3D" id="2.60.200.40">
    <property type="match status" value="1"/>
</dbReference>
<evidence type="ECO:0000313" key="3">
    <source>
        <dbReference type="EMBL" id="AFM12340.1"/>
    </source>
</evidence>
<dbReference type="OrthoDB" id="9786026at2"/>
<dbReference type="SUPFAM" id="SSF111331">
    <property type="entry name" value="NAD kinase/diacylglycerol kinase-like"/>
    <property type="match status" value="1"/>
</dbReference>
<dbReference type="KEGG" id="tpx:Turpa_1692"/>
<dbReference type="GO" id="GO:0016301">
    <property type="term" value="F:kinase activity"/>
    <property type="evidence" value="ECO:0007669"/>
    <property type="project" value="UniProtKB-KW"/>
</dbReference>
<dbReference type="Gene3D" id="3.40.50.10330">
    <property type="entry name" value="Probable inorganic polyphosphate/atp-NAD kinase, domain 1"/>
    <property type="match status" value="1"/>
</dbReference>
<dbReference type="HOGENOM" id="CLU_760375_0_0_12"/>
<protein>
    <submittedName>
        <fullName evidence="3">Diacylglycerol kinase catalytic region</fullName>
    </submittedName>
</protein>
<dbReference type="RefSeq" id="WP_014802851.1">
    <property type="nucleotide sequence ID" value="NC_018020.1"/>
</dbReference>
<dbReference type="AlphaFoldDB" id="I4B4Y3"/>
<dbReference type="Pfam" id="PF00781">
    <property type="entry name" value="DAGK_cat"/>
    <property type="match status" value="1"/>
</dbReference>
<keyword evidence="3" id="KW-0808">Transferase</keyword>
<dbReference type="STRING" id="869212.Turpa_1692"/>
<organism evidence="3 4">
    <name type="scientific">Turneriella parva (strain ATCC BAA-1111 / DSM 21527 / NCTC 11395 / H)</name>
    <name type="common">Leptospira parva</name>
    <dbReference type="NCBI Taxonomy" id="869212"/>
    <lineage>
        <taxon>Bacteria</taxon>
        <taxon>Pseudomonadati</taxon>
        <taxon>Spirochaetota</taxon>
        <taxon>Spirochaetia</taxon>
        <taxon>Leptospirales</taxon>
        <taxon>Leptospiraceae</taxon>
        <taxon>Turneriella</taxon>
    </lineage>
</organism>
<dbReference type="InterPro" id="IPR001206">
    <property type="entry name" value="Diacylglycerol_kinase_cat_dom"/>
</dbReference>
<name>I4B4Y3_TURPD</name>
<dbReference type="InterPro" id="IPR016064">
    <property type="entry name" value="NAD/diacylglycerol_kinase_sf"/>
</dbReference>
<dbReference type="Proteomes" id="UP000006048">
    <property type="component" value="Chromosome"/>
</dbReference>
<dbReference type="InterPro" id="IPR045540">
    <property type="entry name" value="YegS/DAGK_C"/>
</dbReference>
<evidence type="ECO:0000259" key="2">
    <source>
        <dbReference type="Pfam" id="PF19279"/>
    </source>
</evidence>
<dbReference type="InterPro" id="IPR017438">
    <property type="entry name" value="ATP-NAD_kinase_N"/>
</dbReference>
<dbReference type="PATRIC" id="fig|869212.3.peg.1686"/>
<feature type="domain" description="YegS/DAGK C-terminal" evidence="2">
    <location>
        <begin position="245"/>
        <end position="345"/>
    </location>
</feature>
<keyword evidence="4" id="KW-1185">Reference proteome</keyword>
<reference evidence="3 4" key="1">
    <citation type="submission" date="2012-06" db="EMBL/GenBank/DDBJ databases">
        <title>The complete chromosome of genome of Turneriella parva DSM 21527.</title>
        <authorList>
            <consortium name="US DOE Joint Genome Institute (JGI-PGF)"/>
            <person name="Lucas S."/>
            <person name="Han J."/>
            <person name="Lapidus A."/>
            <person name="Bruce D."/>
            <person name="Goodwin L."/>
            <person name="Pitluck S."/>
            <person name="Peters L."/>
            <person name="Kyrpides N."/>
            <person name="Mavromatis K."/>
            <person name="Ivanova N."/>
            <person name="Mikhailova N."/>
            <person name="Chertkov O."/>
            <person name="Detter J.C."/>
            <person name="Tapia R."/>
            <person name="Han C."/>
            <person name="Land M."/>
            <person name="Hauser L."/>
            <person name="Markowitz V."/>
            <person name="Cheng J.-F."/>
            <person name="Hugenholtz P."/>
            <person name="Woyke T."/>
            <person name="Wu D."/>
            <person name="Gronow S."/>
            <person name="Wellnitz S."/>
            <person name="Brambilla E."/>
            <person name="Klenk H.-P."/>
            <person name="Eisen J.A."/>
        </authorList>
    </citation>
    <scope>NUCLEOTIDE SEQUENCE [LARGE SCALE GENOMIC DNA]</scope>
    <source>
        <strain evidence="4">ATCC BAA-1111 / DSM 21527 / NCTC 11395 / H</strain>
    </source>
</reference>
<dbReference type="EMBL" id="CP002959">
    <property type="protein sequence ID" value="AFM12340.1"/>
    <property type="molecule type" value="Genomic_DNA"/>
</dbReference>
<feature type="domain" description="DAGKc" evidence="1">
    <location>
        <begin position="19"/>
        <end position="122"/>
    </location>
</feature>
<gene>
    <name evidence="3" type="ordered locus">Turpa_1692</name>
</gene>
<evidence type="ECO:0000259" key="1">
    <source>
        <dbReference type="Pfam" id="PF00781"/>
    </source>
</evidence>
<dbReference type="Pfam" id="PF19279">
    <property type="entry name" value="YegS_C"/>
    <property type="match status" value="1"/>
</dbReference>
<evidence type="ECO:0000313" key="4">
    <source>
        <dbReference type="Proteomes" id="UP000006048"/>
    </source>
</evidence>
<proteinExistence type="predicted"/>
<sequence length="352" mass="38867">MTSLSPAATPIAVLLNANARLVTEKVRRNLAKIVPSANLFLSQTPEEAHACVKEIIDNRYQVVFSGGGDGSFIHLLNLARDYVRMRNLEVEAAGKGDKFELPQFGILKLGTGNGISTFVGSRGGTKLLERASHSKALSTLEMNLIESNDRVFHFAGSGFDARVISDYRLFMNSLPSPAARKNFSGLMGYFCSGLGKTVPESLLKPDRGEVRIEAELADQAFLVKHARGIDEAVAAEKTLLYEGPSTIVGVATEPYYGYNIRAFPFARMKEGYMNLRILRAKPMTLVTQMQQFWNGSYRGTGVIDYLVKKVKITYEKSTPLQIGGDFESFTNAISYSIFPQALRLVDFRHMIG</sequence>
<accession>I4B4Y3</accession>
<keyword evidence="3" id="KW-0418">Kinase</keyword>